<keyword evidence="3" id="KW-1185">Reference proteome</keyword>
<evidence type="ECO:0000259" key="1">
    <source>
        <dbReference type="PROSITE" id="PS50181"/>
    </source>
</evidence>
<protein>
    <recommendedName>
        <fullName evidence="1">F-box domain-containing protein</fullName>
    </recommendedName>
</protein>
<evidence type="ECO:0000313" key="2">
    <source>
        <dbReference type="EMBL" id="KAK6359232.1"/>
    </source>
</evidence>
<dbReference type="SUPFAM" id="SSF81383">
    <property type="entry name" value="F-box domain"/>
    <property type="match status" value="1"/>
</dbReference>
<reference evidence="2 3" key="1">
    <citation type="submission" date="2019-10" db="EMBL/GenBank/DDBJ databases">
        <authorList>
            <person name="Palmer J.M."/>
        </authorList>
    </citation>
    <scope>NUCLEOTIDE SEQUENCE [LARGE SCALE GENOMIC DNA]</scope>
    <source>
        <strain evidence="2 3">TWF696</strain>
    </source>
</reference>
<dbReference type="CDD" id="cd09917">
    <property type="entry name" value="F-box_SF"/>
    <property type="match status" value="1"/>
</dbReference>
<accession>A0AAV9VB60</accession>
<feature type="domain" description="F-box" evidence="1">
    <location>
        <begin position="3"/>
        <end position="59"/>
    </location>
</feature>
<dbReference type="Pfam" id="PF00646">
    <property type="entry name" value="F-box"/>
    <property type="match status" value="1"/>
</dbReference>
<dbReference type="Proteomes" id="UP001375240">
    <property type="component" value="Unassembled WGS sequence"/>
</dbReference>
<name>A0AAV9VB60_9PEZI</name>
<sequence>MQLSARDRVPTELWLEIFSHLPYFTLHESVKLVSRSFHALVHAAKPHIHGLTPRQWTRILTYDCLTYADFLHFSAACRDFRQLVQTTQSDVVLKQTFRLPYEKRRSKLRKGGGQLSLHPIFERISISTTTGRMSLGANPTKLTTKTLDALPVMSENATIPAVTTFEFTPQTGHSLTVFTPPSESGAATAVTVRDIVQAIQASIDSETRRVNTRDAEGAIYGMFERAIMYLPLLHRYRRTDVHAADVLNGYATFASMRMYYRRNIIRGVGGPGHVWVWGQYWEVEAEAAEVAEAY</sequence>
<dbReference type="EMBL" id="JAVHNQ010000001">
    <property type="protein sequence ID" value="KAK6359232.1"/>
    <property type="molecule type" value="Genomic_DNA"/>
</dbReference>
<gene>
    <name evidence="2" type="ORF">TWF696_000396</name>
</gene>
<dbReference type="InterPro" id="IPR001810">
    <property type="entry name" value="F-box_dom"/>
</dbReference>
<dbReference type="PROSITE" id="PS50181">
    <property type="entry name" value="FBOX"/>
    <property type="match status" value="1"/>
</dbReference>
<organism evidence="2 3">
    <name type="scientific">Orbilia brochopaga</name>
    <dbReference type="NCBI Taxonomy" id="3140254"/>
    <lineage>
        <taxon>Eukaryota</taxon>
        <taxon>Fungi</taxon>
        <taxon>Dikarya</taxon>
        <taxon>Ascomycota</taxon>
        <taxon>Pezizomycotina</taxon>
        <taxon>Orbiliomycetes</taxon>
        <taxon>Orbiliales</taxon>
        <taxon>Orbiliaceae</taxon>
        <taxon>Orbilia</taxon>
    </lineage>
</organism>
<dbReference type="AlphaFoldDB" id="A0AAV9VB60"/>
<dbReference type="InterPro" id="IPR036047">
    <property type="entry name" value="F-box-like_dom_sf"/>
</dbReference>
<proteinExistence type="predicted"/>
<evidence type="ECO:0000313" key="3">
    <source>
        <dbReference type="Proteomes" id="UP001375240"/>
    </source>
</evidence>
<dbReference type="Gene3D" id="1.20.1280.50">
    <property type="match status" value="1"/>
</dbReference>
<comment type="caution">
    <text evidence="2">The sequence shown here is derived from an EMBL/GenBank/DDBJ whole genome shotgun (WGS) entry which is preliminary data.</text>
</comment>